<feature type="domain" description="HTH tetR-type" evidence="6">
    <location>
        <begin position="11"/>
        <end position="71"/>
    </location>
</feature>
<accession>A0A1H6QGY5</accession>
<keyword evidence="5" id="KW-0812">Transmembrane</keyword>
<sequence length="196" mass="21897">MTRIIKTRNKQRTQARILEATGEIIEQFGIHAVGINEVARVSGHNKVLIYRYFGDLDGLLSRYIQTVLIERVRQQVTWLGAANGTEDNSSNIVKLLGELAASQQLVCVLQWEISQVCTERAANIFVTQLFYRALIGPAARKSNNCISLIMCSAFIYLILQSGMQAGPLGRDFSNESEFESLRNAVEKILKNCGPFT</sequence>
<keyword evidence="1" id="KW-0805">Transcription regulation</keyword>
<feature type="transmembrane region" description="Helical" evidence="5">
    <location>
        <begin position="145"/>
        <end position="163"/>
    </location>
</feature>
<dbReference type="Gene3D" id="1.10.357.10">
    <property type="entry name" value="Tetracycline Repressor, domain 2"/>
    <property type="match status" value="1"/>
</dbReference>
<proteinExistence type="predicted"/>
<dbReference type="SUPFAM" id="SSF46689">
    <property type="entry name" value="Homeodomain-like"/>
    <property type="match status" value="1"/>
</dbReference>
<dbReference type="EMBL" id="FNXY01000001">
    <property type="protein sequence ID" value="SEI39477.1"/>
    <property type="molecule type" value="Genomic_DNA"/>
</dbReference>
<evidence type="ECO:0000256" key="1">
    <source>
        <dbReference type="ARBA" id="ARBA00023015"/>
    </source>
</evidence>
<organism evidence="7 8">
    <name type="scientific">Dyadobacter koreensis</name>
    <dbReference type="NCBI Taxonomy" id="408657"/>
    <lineage>
        <taxon>Bacteria</taxon>
        <taxon>Pseudomonadati</taxon>
        <taxon>Bacteroidota</taxon>
        <taxon>Cytophagia</taxon>
        <taxon>Cytophagales</taxon>
        <taxon>Spirosomataceae</taxon>
        <taxon>Dyadobacter</taxon>
    </lineage>
</organism>
<dbReference type="InterPro" id="IPR050109">
    <property type="entry name" value="HTH-type_TetR-like_transc_reg"/>
</dbReference>
<evidence type="ECO:0000256" key="2">
    <source>
        <dbReference type="ARBA" id="ARBA00023125"/>
    </source>
</evidence>
<dbReference type="GO" id="GO:0003700">
    <property type="term" value="F:DNA-binding transcription factor activity"/>
    <property type="evidence" value="ECO:0007669"/>
    <property type="project" value="TreeGrafter"/>
</dbReference>
<keyword evidence="5" id="KW-1133">Transmembrane helix</keyword>
<dbReference type="AlphaFoldDB" id="A0A1H6QGY5"/>
<evidence type="ECO:0000313" key="7">
    <source>
        <dbReference type="EMBL" id="SEI39477.1"/>
    </source>
</evidence>
<evidence type="ECO:0000256" key="3">
    <source>
        <dbReference type="ARBA" id="ARBA00023163"/>
    </source>
</evidence>
<gene>
    <name evidence="7" type="ORF">SAMN04487995_0359</name>
</gene>
<keyword evidence="3" id="KW-0804">Transcription</keyword>
<dbReference type="Proteomes" id="UP000199532">
    <property type="component" value="Unassembled WGS sequence"/>
</dbReference>
<dbReference type="PANTHER" id="PTHR30055">
    <property type="entry name" value="HTH-TYPE TRANSCRIPTIONAL REGULATOR RUTR"/>
    <property type="match status" value="1"/>
</dbReference>
<keyword evidence="5" id="KW-0472">Membrane</keyword>
<dbReference type="STRING" id="408657.SAMN04487995_0359"/>
<keyword evidence="2 4" id="KW-0238">DNA-binding</keyword>
<evidence type="ECO:0000256" key="5">
    <source>
        <dbReference type="SAM" id="Phobius"/>
    </source>
</evidence>
<evidence type="ECO:0000256" key="4">
    <source>
        <dbReference type="PROSITE-ProRule" id="PRU00335"/>
    </source>
</evidence>
<dbReference type="Pfam" id="PF00440">
    <property type="entry name" value="TetR_N"/>
    <property type="match status" value="1"/>
</dbReference>
<dbReference type="InterPro" id="IPR001647">
    <property type="entry name" value="HTH_TetR"/>
</dbReference>
<name>A0A1H6QGY5_9BACT</name>
<protein>
    <submittedName>
        <fullName evidence="7">Transcriptional regulator, TetR family</fullName>
    </submittedName>
</protein>
<evidence type="ECO:0000313" key="8">
    <source>
        <dbReference type="Proteomes" id="UP000199532"/>
    </source>
</evidence>
<keyword evidence="8" id="KW-1185">Reference proteome</keyword>
<dbReference type="OrthoDB" id="836882at2"/>
<evidence type="ECO:0000259" key="6">
    <source>
        <dbReference type="PROSITE" id="PS50977"/>
    </source>
</evidence>
<reference evidence="7 8" key="1">
    <citation type="submission" date="2016-10" db="EMBL/GenBank/DDBJ databases">
        <authorList>
            <person name="de Groot N.N."/>
        </authorList>
    </citation>
    <scope>NUCLEOTIDE SEQUENCE [LARGE SCALE GENOMIC DNA]</scope>
    <source>
        <strain evidence="7 8">DSM 19938</strain>
    </source>
</reference>
<dbReference type="PROSITE" id="PS50977">
    <property type="entry name" value="HTH_TETR_2"/>
    <property type="match status" value="1"/>
</dbReference>
<dbReference type="InterPro" id="IPR009057">
    <property type="entry name" value="Homeodomain-like_sf"/>
</dbReference>
<feature type="DNA-binding region" description="H-T-H motif" evidence="4">
    <location>
        <begin position="34"/>
        <end position="53"/>
    </location>
</feature>
<dbReference type="PANTHER" id="PTHR30055:SF234">
    <property type="entry name" value="HTH-TYPE TRANSCRIPTIONAL REGULATOR BETI"/>
    <property type="match status" value="1"/>
</dbReference>
<dbReference type="RefSeq" id="WP_090331327.1">
    <property type="nucleotide sequence ID" value="NZ_FNXY01000001.1"/>
</dbReference>
<dbReference type="GO" id="GO:0000976">
    <property type="term" value="F:transcription cis-regulatory region binding"/>
    <property type="evidence" value="ECO:0007669"/>
    <property type="project" value="TreeGrafter"/>
</dbReference>